<evidence type="ECO:0000313" key="11">
    <source>
        <dbReference type="RefSeq" id="XP_030050673.1"/>
    </source>
</evidence>
<dbReference type="InterPro" id="IPR036236">
    <property type="entry name" value="Znf_C2H2_sf"/>
</dbReference>
<dbReference type="Proteomes" id="UP000515156">
    <property type="component" value="Chromosome 1"/>
</dbReference>
<dbReference type="FunCoup" id="A0A6P7XDR4">
    <property type="interactions" value="31"/>
</dbReference>
<dbReference type="GO" id="GO:0008270">
    <property type="term" value="F:zinc ion binding"/>
    <property type="evidence" value="ECO:0007669"/>
    <property type="project" value="UniProtKB-KW"/>
</dbReference>
<evidence type="ECO:0000256" key="6">
    <source>
        <dbReference type="SAM" id="MobiDB-lite"/>
    </source>
</evidence>
<dbReference type="InterPro" id="IPR013087">
    <property type="entry name" value="Znf_C2H2_type"/>
</dbReference>
<dbReference type="PROSITE" id="PS50806">
    <property type="entry name" value="KRAB_RELATED"/>
    <property type="match status" value="1"/>
</dbReference>
<dbReference type="Gene3D" id="3.30.160.60">
    <property type="entry name" value="Classic Zinc Finger"/>
    <property type="match status" value="1"/>
</dbReference>
<dbReference type="Gene3D" id="6.10.140.140">
    <property type="match status" value="1"/>
</dbReference>
<dbReference type="SUPFAM" id="SSF57667">
    <property type="entry name" value="beta-beta-alpha zinc fingers"/>
    <property type="match status" value="1"/>
</dbReference>
<keyword evidence="1" id="KW-0479">Metal-binding</keyword>
<evidence type="ECO:0000313" key="10">
    <source>
        <dbReference type="Proteomes" id="UP000515156"/>
    </source>
</evidence>
<dbReference type="InterPro" id="IPR001909">
    <property type="entry name" value="KRAB"/>
</dbReference>
<evidence type="ECO:0000256" key="3">
    <source>
        <dbReference type="ARBA" id="ARBA00022771"/>
    </source>
</evidence>
<feature type="domain" description="KRAB-related" evidence="9">
    <location>
        <begin position="9"/>
        <end position="73"/>
    </location>
</feature>
<evidence type="ECO:0000259" key="8">
    <source>
        <dbReference type="PROSITE" id="PS50805"/>
    </source>
</evidence>
<dbReference type="GeneID" id="115464428"/>
<organism evidence="10 11">
    <name type="scientific">Microcaecilia unicolor</name>
    <dbReference type="NCBI Taxonomy" id="1415580"/>
    <lineage>
        <taxon>Eukaryota</taxon>
        <taxon>Metazoa</taxon>
        <taxon>Chordata</taxon>
        <taxon>Craniata</taxon>
        <taxon>Vertebrata</taxon>
        <taxon>Euteleostomi</taxon>
        <taxon>Amphibia</taxon>
        <taxon>Gymnophiona</taxon>
        <taxon>Siphonopidae</taxon>
        <taxon>Microcaecilia</taxon>
    </lineage>
</organism>
<dbReference type="GO" id="GO:0006355">
    <property type="term" value="P:regulation of DNA-templated transcription"/>
    <property type="evidence" value="ECO:0007669"/>
    <property type="project" value="InterPro"/>
</dbReference>
<evidence type="ECO:0000259" key="7">
    <source>
        <dbReference type="PROSITE" id="PS50157"/>
    </source>
</evidence>
<feature type="domain" description="C2H2-type" evidence="7">
    <location>
        <begin position="221"/>
        <end position="248"/>
    </location>
</feature>
<dbReference type="PROSITE" id="PS50157">
    <property type="entry name" value="ZINC_FINGER_C2H2_2"/>
    <property type="match status" value="1"/>
</dbReference>
<proteinExistence type="predicted"/>
<dbReference type="SUPFAM" id="SSF109640">
    <property type="entry name" value="KRAB domain (Kruppel-associated box)"/>
    <property type="match status" value="1"/>
</dbReference>
<dbReference type="Pfam" id="PF01352">
    <property type="entry name" value="KRAB"/>
    <property type="match status" value="1"/>
</dbReference>
<evidence type="ECO:0000256" key="4">
    <source>
        <dbReference type="ARBA" id="ARBA00022833"/>
    </source>
</evidence>
<evidence type="ECO:0000256" key="2">
    <source>
        <dbReference type="ARBA" id="ARBA00022737"/>
    </source>
</evidence>
<gene>
    <name evidence="11" type="primary">LOC115464428</name>
</gene>
<dbReference type="KEGG" id="muo:115464428"/>
<feature type="region of interest" description="Disordered" evidence="6">
    <location>
        <begin position="65"/>
        <end position="140"/>
    </location>
</feature>
<dbReference type="InParanoid" id="A0A6P7XDR4"/>
<dbReference type="SMART" id="SM00349">
    <property type="entry name" value="KRAB"/>
    <property type="match status" value="1"/>
</dbReference>
<name>A0A6P7XDR4_9AMPH</name>
<dbReference type="InterPro" id="IPR003655">
    <property type="entry name" value="aKRAB"/>
</dbReference>
<dbReference type="PANTHER" id="PTHR23232">
    <property type="entry name" value="KRAB DOMAIN C2H2 ZINC FINGER"/>
    <property type="match status" value="1"/>
</dbReference>
<feature type="domain" description="KRAB" evidence="8">
    <location>
        <begin position="12"/>
        <end position="85"/>
    </location>
</feature>
<keyword evidence="2" id="KW-0677">Repeat</keyword>
<reference evidence="11" key="1">
    <citation type="submission" date="2025-08" db="UniProtKB">
        <authorList>
            <consortium name="RefSeq"/>
        </authorList>
    </citation>
    <scope>IDENTIFICATION</scope>
</reference>
<evidence type="ECO:0000256" key="5">
    <source>
        <dbReference type="PROSITE-ProRule" id="PRU00042"/>
    </source>
</evidence>
<dbReference type="FunFam" id="3.30.160.60:FF:000100">
    <property type="entry name" value="Zinc finger 45-like"/>
    <property type="match status" value="1"/>
</dbReference>
<dbReference type="CDD" id="cd07765">
    <property type="entry name" value="KRAB_A-box"/>
    <property type="match status" value="1"/>
</dbReference>
<dbReference type="AlphaFoldDB" id="A0A6P7XDR4"/>
<dbReference type="PROSITE" id="PS50805">
    <property type="entry name" value="KRAB"/>
    <property type="match status" value="1"/>
</dbReference>
<dbReference type="InterPro" id="IPR050169">
    <property type="entry name" value="Krueppel_C2H2_ZnF"/>
</dbReference>
<dbReference type="PANTHER" id="PTHR23232:SF118">
    <property type="entry name" value="ZINC FINGER PROTEIN 746"/>
    <property type="match status" value="1"/>
</dbReference>
<keyword evidence="4" id="KW-0862">Zinc</keyword>
<accession>A0A6P7XDR4</accession>
<keyword evidence="3 5" id="KW-0863">Zinc-finger</keyword>
<feature type="compositionally biased region" description="Basic and acidic residues" evidence="6">
    <location>
        <begin position="65"/>
        <end position="135"/>
    </location>
</feature>
<protein>
    <submittedName>
        <fullName evidence="11">Zinc finger protein 786-like isoform X1</fullName>
    </submittedName>
</protein>
<dbReference type="InterPro" id="IPR036051">
    <property type="entry name" value="KRAB_dom_sf"/>
</dbReference>
<evidence type="ECO:0000256" key="1">
    <source>
        <dbReference type="ARBA" id="ARBA00022723"/>
    </source>
</evidence>
<evidence type="ECO:0000259" key="9">
    <source>
        <dbReference type="PROSITE" id="PS50806"/>
    </source>
</evidence>
<dbReference type="RefSeq" id="XP_030050673.1">
    <property type="nucleotide sequence ID" value="XM_030194813.1"/>
</dbReference>
<keyword evidence="10" id="KW-1185">Reference proteome</keyword>
<sequence length="288" mass="33053">MAAGLCAQQVPVTFEDIAVYFSQEQWEYLDEGQKELYREVMKENYETLISLGTDHESINPEVLSRMKQEQEPHVWDSEKSGKRYTEKDDLSSSKSETHHWKLSENPKGEKASSERVKEETSSCSDWEEKGKHQNKLENSTVGSALCEHSTGTINSREGEQRHQTKDQKYLCDVCKVFLGDCVALKSDTEERPTTSTDSVKTFSQNGKLQGRQKTCIKETYFTCSECGKGFSRKMELMQHHKNNQETRLSIEYGKSLSMKTRKITPIKKYLQVSILTKASTKKKTSQEM</sequence>